<dbReference type="STRING" id="1387277.SAMN06295998_105124"/>
<dbReference type="PANTHER" id="PTHR30246:SF1">
    <property type="entry name" value="2-DEHYDRO-3-DEOXY-6-PHOSPHOGALACTONATE ALDOLASE-RELATED"/>
    <property type="match status" value="1"/>
</dbReference>
<comment type="pathway">
    <text evidence="1">Carbohydrate acid metabolism.</text>
</comment>
<dbReference type="CDD" id="cd00452">
    <property type="entry name" value="KDPG_aldolase"/>
    <property type="match status" value="1"/>
</dbReference>
<dbReference type="EMBL" id="FWYD01000005">
    <property type="protein sequence ID" value="SMC78020.1"/>
    <property type="molecule type" value="Genomic_DNA"/>
</dbReference>
<protein>
    <submittedName>
        <fullName evidence="6">2-keto-3-deoxy-phosphogalactonate aldolase</fullName>
    </submittedName>
</protein>
<comment type="similarity">
    <text evidence="2">Belongs to the KHG/KDPG aldolase family.</text>
</comment>
<dbReference type="InterPro" id="IPR031338">
    <property type="entry name" value="KDPG/KHG_AS_2"/>
</dbReference>
<gene>
    <name evidence="6" type="ORF">SAMN06295998_105124</name>
</gene>
<dbReference type="AlphaFoldDB" id="A0A1W2BYM7"/>
<dbReference type="Gene3D" id="3.20.20.70">
    <property type="entry name" value="Aldolase class I"/>
    <property type="match status" value="1"/>
</dbReference>
<dbReference type="InterPro" id="IPR013785">
    <property type="entry name" value="Aldolase_TIM"/>
</dbReference>
<dbReference type="SUPFAM" id="SSF51569">
    <property type="entry name" value="Aldolase"/>
    <property type="match status" value="1"/>
</dbReference>
<evidence type="ECO:0000256" key="3">
    <source>
        <dbReference type="ARBA" id="ARBA00011233"/>
    </source>
</evidence>
<dbReference type="GO" id="GO:0016829">
    <property type="term" value="F:lyase activity"/>
    <property type="evidence" value="ECO:0007669"/>
    <property type="project" value="UniProtKB-KW"/>
</dbReference>
<keyword evidence="4" id="KW-0456">Lyase</keyword>
<dbReference type="OrthoDB" id="7204076at2"/>
<evidence type="ECO:0000313" key="6">
    <source>
        <dbReference type="EMBL" id="SMC78020.1"/>
    </source>
</evidence>
<accession>A0A1W2BYM7</accession>
<keyword evidence="5" id="KW-0119">Carbohydrate metabolism</keyword>
<sequence>MSREIIAILRGVQPDEVLEIGRALVDAGIDRIEVPLNSPDPLTSIERLASGLEGQATVGAGTVLTPEQVTAVHDAGGTIIVSPDCNPAVIDRTKALSILSYPGVATPTECFTALRHGADGLKFFPAFLIGTKGLSAISAVLPQGTKTYAVGGVGPDNFSEWFAVGVTGFGLGTGIYKPGFSASDVAERARAIVAAYDRNAPAG</sequence>
<dbReference type="NCBIfam" id="NF006600">
    <property type="entry name" value="PRK09140.1"/>
    <property type="match status" value="1"/>
</dbReference>
<dbReference type="Proteomes" id="UP000192330">
    <property type="component" value="Unassembled WGS sequence"/>
</dbReference>
<dbReference type="RefSeq" id="WP_084352856.1">
    <property type="nucleotide sequence ID" value="NZ_FWYD01000005.1"/>
</dbReference>
<evidence type="ECO:0000256" key="5">
    <source>
        <dbReference type="ARBA" id="ARBA00023277"/>
    </source>
</evidence>
<dbReference type="Pfam" id="PF01081">
    <property type="entry name" value="Aldolase"/>
    <property type="match status" value="1"/>
</dbReference>
<evidence type="ECO:0000256" key="4">
    <source>
        <dbReference type="ARBA" id="ARBA00023239"/>
    </source>
</evidence>
<proteinExistence type="inferred from homology"/>
<evidence type="ECO:0000256" key="1">
    <source>
        <dbReference type="ARBA" id="ARBA00004761"/>
    </source>
</evidence>
<reference evidence="6 7" key="1">
    <citation type="submission" date="2017-04" db="EMBL/GenBank/DDBJ databases">
        <authorList>
            <person name="Afonso C.L."/>
            <person name="Miller P.J."/>
            <person name="Scott M.A."/>
            <person name="Spackman E."/>
            <person name="Goraichik I."/>
            <person name="Dimitrov K.M."/>
            <person name="Suarez D.L."/>
            <person name="Swayne D.E."/>
        </authorList>
    </citation>
    <scope>NUCLEOTIDE SEQUENCE [LARGE SCALE GENOMIC DNA]</scope>
    <source>
        <strain evidence="6 7">CGMCC 1.12644</strain>
    </source>
</reference>
<dbReference type="PANTHER" id="PTHR30246">
    <property type="entry name" value="2-KETO-3-DEOXY-6-PHOSPHOGLUCONATE ALDOLASE"/>
    <property type="match status" value="1"/>
</dbReference>
<dbReference type="PROSITE" id="PS00160">
    <property type="entry name" value="ALDOLASE_KDPG_KHG_2"/>
    <property type="match status" value="1"/>
</dbReference>
<dbReference type="InterPro" id="IPR000887">
    <property type="entry name" value="Aldlse_KDPG_KHG"/>
</dbReference>
<comment type="subunit">
    <text evidence="3">Homotrimer.</text>
</comment>
<evidence type="ECO:0000256" key="2">
    <source>
        <dbReference type="ARBA" id="ARBA00006906"/>
    </source>
</evidence>
<evidence type="ECO:0000313" key="7">
    <source>
        <dbReference type="Proteomes" id="UP000192330"/>
    </source>
</evidence>
<keyword evidence="7" id="KW-1185">Reference proteome</keyword>
<name>A0A1W2BYM7_9RHOB</name>
<organism evidence="6 7">
    <name type="scientific">Primorskyibacter flagellatus</name>
    <dbReference type="NCBI Taxonomy" id="1387277"/>
    <lineage>
        <taxon>Bacteria</taxon>
        <taxon>Pseudomonadati</taxon>
        <taxon>Pseudomonadota</taxon>
        <taxon>Alphaproteobacteria</taxon>
        <taxon>Rhodobacterales</taxon>
        <taxon>Roseobacteraceae</taxon>
        <taxon>Primorskyibacter</taxon>
    </lineage>
</organism>